<evidence type="ECO:0000313" key="1">
    <source>
        <dbReference type="EMBL" id="JAE31630.1"/>
    </source>
</evidence>
<dbReference type="AlphaFoldDB" id="A0A0A9H365"/>
<reference evidence="1" key="1">
    <citation type="submission" date="2014-09" db="EMBL/GenBank/DDBJ databases">
        <authorList>
            <person name="Magalhaes I.L.F."/>
            <person name="Oliveira U."/>
            <person name="Santos F.R."/>
            <person name="Vidigal T.H.D.A."/>
            <person name="Brescovit A.D."/>
            <person name="Santos A.J."/>
        </authorList>
    </citation>
    <scope>NUCLEOTIDE SEQUENCE</scope>
    <source>
        <tissue evidence="1">Shoot tissue taken approximately 20 cm above the soil surface</tissue>
    </source>
</reference>
<reference evidence="1" key="2">
    <citation type="journal article" date="2015" name="Data Brief">
        <title>Shoot transcriptome of the giant reed, Arundo donax.</title>
        <authorList>
            <person name="Barrero R.A."/>
            <person name="Guerrero F.D."/>
            <person name="Moolhuijzen P."/>
            <person name="Goolsby J.A."/>
            <person name="Tidwell J."/>
            <person name="Bellgard S.E."/>
            <person name="Bellgard M.I."/>
        </authorList>
    </citation>
    <scope>NUCLEOTIDE SEQUENCE</scope>
    <source>
        <tissue evidence="1">Shoot tissue taken approximately 20 cm above the soil surface</tissue>
    </source>
</reference>
<dbReference type="EMBL" id="GBRH01166266">
    <property type="protein sequence ID" value="JAE31630.1"/>
    <property type="molecule type" value="Transcribed_RNA"/>
</dbReference>
<protein>
    <submittedName>
        <fullName evidence="1">Uncharacterized protein</fullName>
    </submittedName>
</protein>
<name>A0A0A9H365_ARUDO</name>
<accession>A0A0A9H365</accession>
<organism evidence="1">
    <name type="scientific">Arundo donax</name>
    <name type="common">Giant reed</name>
    <name type="synonym">Donax arundinaceus</name>
    <dbReference type="NCBI Taxonomy" id="35708"/>
    <lineage>
        <taxon>Eukaryota</taxon>
        <taxon>Viridiplantae</taxon>
        <taxon>Streptophyta</taxon>
        <taxon>Embryophyta</taxon>
        <taxon>Tracheophyta</taxon>
        <taxon>Spermatophyta</taxon>
        <taxon>Magnoliopsida</taxon>
        <taxon>Liliopsida</taxon>
        <taxon>Poales</taxon>
        <taxon>Poaceae</taxon>
        <taxon>PACMAD clade</taxon>
        <taxon>Arundinoideae</taxon>
        <taxon>Arundineae</taxon>
        <taxon>Arundo</taxon>
    </lineage>
</organism>
<sequence length="52" mass="6569">MPNLLFNLRCFESYEHKFTNWANPWIFDIRIAQELSERLAPCKWRRRSWLQR</sequence>
<proteinExistence type="predicted"/>